<evidence type="ECO:0000313" key="1">
    <source>
        <dbReference type="EMBL" id="MBV4355561.1"/>
    </source>
</evidence>
<proteinExistence type="predicted"/>
<protein>
    <submittedName>
        <fullName evidence="1">Uncharacterized protein</fullName>
    </submittedName>
</protein>
<evidence type="ECO:0000313" key="2">
    <source>
        <dbReference type="Proteomes" id="UP000812270"/>
    </source>
</evidence>
<organism evidence="1 2">
    <name type="scientific">Pinibacter aurantiacus</name>
    <dbReference type="NCBI Taxonomy" id="2851599"/>
    <lineage>
        <taxon>Bacteria</taxon>
        <taxon>Pseudomonadati</taxon>
        <taxon>Bacteroidota</taxon>
        <taxon>Chitinophagia</taxon>
        <taxon>Chitinophagales</taxon>
        <taxon>Chitinophagaceae</taxon>
        <taxon>Pinibacter</taxon>
    </lineage>
</organism>
<dbReference type="RefSeq" id="WP_217789115.1">
    <property type="nucleotide sequence ID" value="NZ_JAHSPG010000001.1"/>
</dbReference>
<dbReference type="AlphaFoldDB" id="A0A9E2W6R0"/>
<sequence>MQVQVDIGFDQLVKIIKTLPANQLKRLKAEIEKETTNHTSNLESILLNGPVATEKQLKTIAENRKAFNQWRTK</sequence>
<reference evidence="1" key="1">
    <citation type="submission" date="2021-06" db="EMBL/GenBank/DDBJ databases">
        <authorList>
            <person name="Huq M.A."/>
        </authorList>
    </citation>
    <scope>NUCLEOTIDE SEQUENCE</scope>
    <source>
        <strain evidence="1">MAH-26</strain>
    </source>
</reference>
<gene>
    <name evidence="1" type="ORF">KTO63_00285</name>
</gene>
<dbReference type="Proteomes" id="UP000812270">
    <property type="component" value="Unassembled WGS sequence"/>
</dbReference>
<comment type="caution">
    <text evidence="1">The sequence shown here is derived from an EMBL/GenBank/DDBJ whole genome shotgun (WGS) entry which is preliminary data.</text>
</comment>
<dbReference type="EMBL" id="JAHSPG010000001">
    <property type="protein sequence ID" value="MBV4355561.1"/>
    <property type="molecule type" value="Genomic_DNA"/>
</dbReference>
<accession>A0A9E2W6R0</accession>
<keyword evidence="2" id="KW-1185">Reference proteome</keyword>
<name>A0A9E2W6R0_9BACT</name>